<evidence type="ECO:0000256" key="2">
    <source>
        <dbReference type="SAM" id="MobiDB-lite"/>
    </source>
</evidence>
<dbReference type="OrthoDB" id="2593174at2759"/>
<feature type="compositionally biased region" description="Basic and acidic residues" evidence="2">
    <location>
        <begin position="945"/>
        <end position="975"/>
    </location>
</feature>
<gene>
    <name evidence="3" type="ORF">ARMOST_11594</name>
</gene>
<feature type="region of interest" description="Disordered" evidence="2">
    <location>
        <begin position="106"/>
        <end position="237"/>
    </location>
</feature>
<feature type="region of interest" description="Disordered" evidence="2">
    <location>
        <begin position="322"/>
        <end position="401"/>
    </location>
</feature>
<protein>
    <submittedName>
        <fullName evidence="3">Uncharacterized protein</fullName>
    </submittedName>
</protein>
<feature type="compositionally biased region" description="Basic residues" evidence="2">
    <location>
        <begin position="60"/>
        <end position="70"/>
    </location>
</feature>
<feature type="compositionally biased region" description="Low complexity" evidence="2">
    <location>
        <begin position="1131"/>
        <end position="1142"/>
    </location>
</feature>
<feature type="compositionally biased region" description="Polar residues" evidence="2">
    <location>
        <begin position="147"/>
        <end position="165"/>
    </location>
</feature>
<keyword evidence="1" id="KW-0175">Coiled coil</keyword>
<feature type="compositionally biased region" description="Basic and acidic residues" evidence="2">
    <location>
        <begin position="382"/>
        <end position="401"/>
    </location>
</feature>
<feature type="region of interest" description="Disordered" evidence="2">
    <location>
        <begin position="993"/>
        <end position="1030"/>
    </location>
</feature>
<dbReference type="EMBL" id="FUEG01000009">
    <property type="protein sequence ID" value="SJL08231.1"/>
    <property type="molecule type" value="Genomic_DNA"/>
</dbReference>
<feature type="region of interest" description="Disordered" evidence="2">
    <location>
        <begin position="41"/>
        <end position="91"/>
    </location>
</feature>
<evidence type="ECO:0000313" key="3">
    <source>
        <dbReference type="EMBL" id="SJL08231.1"/>
    </source>
</evidence>
<feature type="region of interest" description="Disordered" evidence="2">
    <location>
        <begin position="909"/>
        <end position="975"/>
    </location>
</feature>
<dbReference type="PANTHER" id="PTHR23159">
    <property type="entry name" value="CENTROSOMAL PROTEIN 2"/>
    <property type="match status" value="1"/>
</dbReference>
<organism evidence="3 4">
    <name type="scientific">Armillaria ostoyae</name>
    <name type="common">Armillaria root rot fungus</name>
    <dbReference type="NCBI Taxonomy" id="47428"/>
    <lineage>
        <taxon>Eukaryota</taxon>
        <taxon>Fungi</taxon>
        <taxon>Dikarya</taxon>
        <taxon>Basidiomycota</taxon>
        <taxon>Agaricomycotina</taxon>
        <taxon>Agaricomycetes</taxon>
        <taxon>Agaricomycetidae</taxon>
        <taxon>Agaricales</taxon>
        <taxon>Marasmiineae</taxon>
        <taxon>Physalacriaceae</taxon>
        <taxon>Armillaria</taxon>
    </lineage>
</organism>
<feature type="coiled-coil region" evidence="1">
    <location>
        <begin position="592"/>
        <end position="654"/>
    </location>
</feature>
<dbReference type="Gene3D" id="1.10.287.1490">
    <property type="match status" value="1"/>
</dbReference>
<feature type="compositionally biased region" description="Polar residues" evidence="2">
    <location>
        <begin position="1061"/>
        <end position="1072"/>
    </location>
</feature>
<feature type="region of interest" description="Disordered" evidence="2">
    <location>
        <begin position="415"/>
        <end position="455"/>
    </location>
</feature>
<evidence type="ECO:0000256" key="1">
    <source>
        <dbReference type="SAM" id="Coils"/>
    </source>
</evidence>
<proteinExistence type="predicted"/>
<reference evidence="4" key="1">
    <citation type="journal article" date="2017" name="Nat. Ecol. Evol.">
        <title>Genome expansion and lineage-specific genetic innovations in the forest pathogenic fungi Armillaria.</title>
        <authorList>
            <person name="Sipos G."/>
            <person name="Prasanna A.N."/>
            <person name="Walter M.C."/>
            <person name="O'Connor E."/>
            <person name="Balint B."/>
            <person name="Krizsan K."/>
            <person name="Kiss B."/>
            <person name="Hess J."/>
            <person name="Varga T."/>
            <person name="Slot J."/>
            <person name="Riley R."/>
            <person name="Boka B."/>
            <person name="Rigling D."/>
            <person name="Barry K."/>
            <person name="Lee J."/>
            <person name="Mihaltcheva S."/>
            <person name="LaButti K."/>
            <person name="Lipzen A."/>
            <person name="Waldron R."/>
            <person name="Moloney N.M."/>
            <person name="Sperisen C."/>
            <person name="Kredics L."/>
            <person name="Vagvoelgyi C."/>
            <person name="Patrignani A."/>
            <person name="Fitzpatrick D."/>
            <person name="Nagy I."/>
            <person name="Doyle S."/>
            <person name="Anderson J.B."/>
            <person name="Grigoriev I.V."/>
            <person name="Gueldener U."/>
            <person name="Muensterkoetter M."/>
            <person name="Nagy L.G."/>
        </authorList>
    </citation>
    <scope>NUCLEOTIDE SEQUENCE [LARGE SCALE GENOMIC DNA]</scope>
    <source>
        <strain evidence="4">C18/9</strain>
    </source>
</reference>
<feature type="region of interest" description="Disordered" evidence="2">
    <location>
        <begin position="469"/>
        <end position="490"/>
    </location>
</feature>
<feature type="compositionally biased region" description="Polar residues" evidence="2">
    <location>
        <begin position="421"/>
        <end position="433"/>
    </location>
</feature>
<feature type="region of interest" description="Disordered" evidence="2">
    <location>
        <begin position="1046"/>
        <end position="1243"/>
    </location>
</feature>
<feature type="compositionally biased region" description="Basic and acidic residues" evidence="2">
    <location>
        <begin position="1004"/>
        <end position="1024"/>
    </location>
</feature>
<keyword evidence="4" id="KW-1185">Reference proteome</keyword>
<accession>A0A284RHK7</accession>
<evidence type="ECO:0000313" key="4">
    <source>
        <dbReference type="Proteomes" id="UP000219338"/>
    </source>
</evidence>
<dbReference type="PANTHER" id="PTHR23159:SF31">
    <property type="entry name" value="CENTROSOME-ASSOCIATED PROTEIN CEP250 ISOFORM X1"/>
    <property type="match status" value="1"/>
</dbReference>
<name>A0A284RHK7_ARMOS</name>
<dbReference type="Proteomes" id="UP000219338">
    <property type="component" value="Unassembled WGS sequence"/>
</dbReference>
<feature type="compositionally biased region" description="Polar residues" evidence="2">
    <location>
        <begin position="1182"/>
        <end position="1198"/>
    </location>
</feature>
<dbReference type="OMA" id="KDPFGAH"/>
<dbReference type="STRING" id="47428.A0A284RHK7"/>
<feature type="compositionally biased region" description="Low complexity" evidence="2">
    <location>
        <begin position="210"/>
        <end position="231"/>
    </location>
</feature>
<sequence>MWSKITSVLKYRSNDDQDSSFHQTDVMSRVLEQHPNMSVFHGEADTSIPVPSPPASPSKNGRRSIFRRTNRGKDDDSIRAPSPSPLALGLPKKVKSSLDLIGNESQRSLSRATVERPVYSPDMGRRPSQDLLRPSMDTGRSTPAALSRSSLDILNKSQNESIQPSHNEDPNDPRYGSVRSILREPNTPGTGQNVRFFSRDAYKTISPNQSMDSDSMPISPQSPSQLLPEGSPMDRLQELSSGPHILAAVPRSASSSKASHPSLGEVFSPIGGVSSPILPISHKENASTSPFVSPAAPNNSNIFDVSQDIQLPNFAPPGLSFSMDEPSLAKGSDAPEADVAQGDFQGKVMTSTPFANKGKGKERGAEVEEEKENIVPAEVDEAVFHAREKSPRLPAPLHDRSQSFSFGQTVFFSMDDKSKRSSNASTTPSVTSNDGKDVILSNDSSQSSNNKNRSRALSDTVFQSLMKSTSSVSSHASSKGRPEADINDESSADLVVYSEKVPEPDPFSAGAKTYYTPQTNIPITPPRGAPTHVRTASKEDNVLFSLQTQLSLQQELCGQYETDLRARDQLVDILGKKLADVEKEDTKRKGVLRAWKKKVAELEKTCRYLEDEVDGARQESFERSMLDTCSEEALTALQKRIVDLEREKASWRRMEDVFREEVATLEALVKERSDDVMRLKETLWTQEEEEQRFEKSLRPLQEEVEQLGNVSIVFDDEFKKHMMEKEKEQEGEKERYTLAQAEWDQERQELHLAIERLEIEKAALKSEAEAARKDAKDDQDELRMLKAELESQWRLSEAATDKIQALETAKMTLETQCGALQVDVTELNAKIDRMEVDYNDSVNKRAEVEQQLSELWDRNADLERERDELHERLEEEERAADLSQCLHERDEQIAALEEQHESEIARLADELGKRDEEATEYSRRSAQRQAELEELHSQKMNMRQEMARMQEEHTRALEEAARREDESKARAETAWKEKVQDVGALKDEVERLRRHMQELQQDSANKDLKLTQMHKEREKDRSDVDGLNMALDAKQQELELIKRKLQVQGTAGSTPARPAANQANHQRRQSALATPLSRPPSVMSDSGRESVMSNSSHISRPSLEKMRPSAVAKTPIVSKTPALLKSTRMNSLSTPTPASSSSNKAGLPVSKPSRNVERSMGPPPDKLRQSLSGAPGRLPPLSRSTSGRPSLSASTSSTPHRRPSLTLEKTLSKVKVPTTVPGSIASVSEGEEKENKSQVPTLA</sequence>
<feature type="compositionally biased region" description="Low complexity" evidence="2">
    <location>
        <begin position="441"/>
        <end position="451"/>
    </location>
</feature>
<dbReference type="SUPFAM" id="SSF90257">
    <property type="entry name" value="Myosin rod fragments"/>
    <property type="match status" value="1"/>
</dbReference>
<feature type="coiled-coil region" evidence="1">
    <location>
        <begin position="740"/>
        <end position="879"/>
    </location>
</feature>
<feature type="compositionally biased region" description="Basic and acidic residues" evidence="2">
    <location>
        <begin position="909"/>
        <end position="923"/>
    </location>
</feature>
<dbReference type="AlphaFoldDB" id="A0A284RHK7"/>